<name>A0ABQ1NBH1_9BURK</name>
<protein>
    <submittedName>
        <fullName evidence="1">Uncharacterized protein</fullName>
    </submittedName>
</protein>
<keyword evidence="2" id="KW-1185">Reference proteome</keyword>
<sequence length="103" mass="11758">MCLHKALGRVRRFRFAAIQLRVYEIKRSDIECGRNGDPRSGCDKALDEIETHGSVIQTPVDMSGGNVDKSLSVHHMRRGDDYTHRERCTITQFATQHCSITNR</sequence>
<evidence type="ECO:0000313" key="1">
    <source>
        <dbReference type="EMBL" id="GGC67930.1"/>
    </source>
</evidence>
<organism evidence="1 2">
    <name type="scientific">Paraburkholderia caffeinilytica</name>
    <dbReference type="NCBI Taxonomy" id="1761016"/>
    <lineage>
        <taxon>Bacteria</taxon>
        <taxon>Pseudomonadati</taxon>
        <taxon>Pseudomonadota</taxon>
        <taxon>Betaproteobacteria</taxon>
        <taxon>Burkholderiales</taxon>
        <taxon>Burkholderiaceae</taxon>
        <taxon>Paraburkholderia</taxon>
    </lineage>
</organism>
<accession>A0ABQ1NBH1</accession>
<proteinExistence type="predicted"/>
<gene>
    <name evidence="1" type="ORF">GCM10011400_64770</name>
</gene>
<reference evidence="2" key="1">
    <citation type="journal article" date="2019" name="Int. J. Syst. Evol. Microbiol.">
        <title>The Global Catalogue of Microorganisms (GCM) 10K type strain sequencing project: providing services to taxonomists for standard genome sequencing and annotation.</title>
        <authorList>
            <consortium name="The Broad Institute Genomics Platform"/>
            <consortium name="The Broad Institute Genome Sequencing Center for Infectious Disease"/>
            <person name="Wu L."/>
            <person name="Ma J."/>
        </authorList>
    </citation>
    <scope>NUCLEOTIDE SEQUENCE [LARGE SCALE GENOMIC DNA]</scope>
    <source>
        <strain evidence="2">CGMCC 1.15103</strain>
    </source>
</reference>
<evidence type="ECO:0000313" key="2">
    <source>
        <dbReference type="Proteomes" id="UP000602004"/>
    </source>
</evidence>
<comment type="caution">
    <text evidence="1">The sequence shown here is derived from an EMBL/GenBank/DDBJ whole genome shotgun (WGS) entry which is preliminary data.</text>
</comment>
<dbReference type="Proteomes" id="UP000602004">
    <property type="component" value="Unassembled WGS sequence"/>
</dbReference>
<dbReference type="EMBL" id="BMHL01000017">
    <property type="protein sequence ID" value="GGC67930.1"/>
    <property type="molecule type" value="Genomic_DNA"/>
</dbReference>